<accession>Q7M8Z1</accession>
<dbReference type="PROSITE" id="PS50112">
    <property type="entry name" value="PAS"/>
    <property type="match status" value="1"/>
</dbReference>
<dbReference type="CDD" id="cd17536">
    <property type="entry name" value="REC_YesN-like"/>
    <property type="match status" value="1"/>
</dbReference>
<dbReference type="SMART" id="SM00091">
    <property type="entry name" value="PAS"/>
    <property type="match status" value="2"/>
</dbReference>
<dbReference type="KEGG" id="wsu:WS1304"/>
<dbReference type="AlphaFoldDB" id="Q7M8Z1"/>
<dbReference type="EMBL" id="BX571660">
    <property type="protein sequence ID" value="CAE10380.1"/>
    <property type="molecule type" value="Genomic_DNA"/>
</dbReference>
<dbReference type="STRING" id="273121.WS1304"/>
<dbReference type="SUPFAM" id="SSF55785">
    <property type="entry name" value="PYP-like sensor domain (PAS domain)"/>
    <property type="match status" value="1"/>
</dbReference>
<sequence length="389" mass="44581">MEDEENIRQVLAKILLRKFKEVVTASNGLEGLERYMENKPDIVITDIRMPEMSGIEMSRRIRAIDPDALIVITTAFTDVEHFLDAVNLGINRFILKPIDAEKLEESIYELVQTVNKRQDFKNVNQLLNEYKKAVDSSAIVSKTNKRGIITYVNEAFCHISGYSQEELLGKPHNIVRHPVTPKQVFKEMWETILAGKIWKGTVQNKKKDGSHYTVEATIVPILDAKGEIVEFIAIRYDITELLEIQKEMERYRVKQLTQSVQKASELRLETLLSALPHPSFIIDSEDTIIAFNHHSEALFDLYGHKGWLEKLKKGSLDFKELADSEESLFLSPIDWKHLILELEPQESKKLLLAIPSPSSRYILGLSRLQGETKERLLLTLTPFNPEEAS</sequence>
<dbReference type="PROSITE" id="PS50110">
    <property type="entry name" value="RESPONSE_REGULATORY"/>
    <property type="match status" value="1"/>
</dbReference>
<dbReference type="InterPro" id="IPR000700">
    <property type="entry name" value="PAS-assoc_C"/>
</dbReference>
<dbReference type="InterPro" id="IPR013655">
    <property type="entry name" value="PAS_fold_3"/>
</dbReference>
<proteinExistence type="predicted"/>
<dbReference type="PANTHER" id="PTHR43228">
    <property type="entry name" value="TWO-COMPONENT RESPONSE REGULATOR"/>
    <property type="match status" value="1"/>
</dbReference>
<feature type="domain" description="PAC" evidence="4">
    <location>
        <begin position="196"/>
        <end position="250"/>
    </location>
</feature>
<evidence type="ECO:0000313" key="5">
    <source>
        <dbReference type="EMBL" id="CAE10380.1"/>
    </source>
</evidence>
<dbReference type="HOGENOM" id="CLU_709693_0_0_7"/>
<dbReference type="Proteomes" id="UP000000422">
    <property type="component" value="Chromosome"/>
</dbReference>
<evidence type="ECO:0000259" key="2">
    <source>
        <dbReference type="PROSITE" id="PS50110"/>
    </source>
</evidence>
<dbReference type="eggNOG" id="COG4753">
    <property type="taxonomic scope" value="Bacteria"/>
</dbReference>
<dbReference type="SUPFAM" id="SSF52172">
    <property type="entry name" value="CheY-like"/>
    <property type="match status" value="1"/>
</dbReference>
<dbReference type="Gene3D" id="3.40.50.2300">
    <property type="match status" value="1"/>
</dbReference>
<dbReference type="InterPro" id="IPR000014">
    <property type="entry name" value="PAS"/>
</dbReference>
<evidence type="ECO:0000259" key="3">
    <source>
        <dbReference type="PROSITE" id="PS50112"/>
    </source>
</evidence>
<protein>
    <submittedName>
        <fullName evidence="5">DIGUANYLATE CYCLASE</fullName>
    </submittedName>
</protein>
<dbReference type="Pfam" id="PF00072">
    <property type="entry name" value="Response_reg"/>
    <property type="match status" value="1"/>
</dbReference>
<dbReference type="CDD" id="cd00130">
    <property type="entry name" value="PAS"/>
    <property type="match status" value="1"/>
</dbReference>
<evidence type="ECO:0000259" key="4">
    <source>
        <dbReference type="PROSITE" id="PS50113"/>
    </source>
</evidence>
<dbReference type="GO" id="GO:0000160">
    <property type="term" value="P:phosphorelay signal transduction system"/>
    <property type="evidence" value="ECO:0007669"/>
    <property type="project" value="InterPro"/>
</dbReference>
<keyword evidence="6" id="KW-1185">Reference proteome</keyword>
<evidence type="ECO:0000256" key="1">
    <source>
        <dbReference type="PROSITE-ProRule" id="PRU00169"/>
    </source>
</evidence>
<dbReference type="InterPro" id="IPR011006">
    <property type="entry name" value="CheY-like_superfamily"/>
</dbReference>
<gene>
    <name evidence="5" type="primary">DGC3</name>
    <name evidence="5" type="ordered locus">WS1304</name>
</gene>
<feature type="modified residue" description="4-aspartylphosphate" evidence="1">
    <location>
        <position position="46"/>
    </location>
</feature>
<evidence type="ECO:0000313" key="6">
    <source>
        <dbReference type="Proteomes" id="UP000000422"/>
    </source>
</evidence>
<dbReference type="PROSITE" id="PS50113">
    <property type="entry name" value="PAC"/>
    <property type="match status" value="1"/>
</dbReference>
<dbReference type="InterPro" id="IPR035965">
    <property type="entry name" value="PAS-like_dom_sf"/>
</dbReference>
<dbReference type="eggNOG" id="COG3829">
    <property type="taxonomic scope" value="Bacteria"/>
</dbReference>
<dbReference type="Gene3D" id="3.30.450.20">
    <property type="entry name" value="PAS domain"/>
    <property type="match status" value="1"/>
</dbReference>
<reference evidence="5 6" key="1">
    <citation type="journal article" date="2003" name="Proc. Natl. Acad. Sci. U.S.A.">
        <title>Complete genome sequence and analysis of Wolinella succinogenes.</title>
        <authorList>
            <person name="Baar C."/>
            <person name="Eppinger M."/>
            <person name="Raddatz G."/>
            <person name="Simon JM."/>
            <person name="Lanz C."/>
            <person name="Klimmek O."/>
            <person name="Nandakumar R."/>
            <person name="Gross R."/>
            <person name="Rosinus A."/>
            <person name="Keller H."/>
            <person name="Jagtap P."/>
            <person name="Linke B."/>
            <person name="Meyer F."/>
            <person name="Lederer H."/>
            <person name="Schuster S.C."/>
        </authorList>
    </citation>
    <scope>NUCLEOTIDE SEQUENCE [LARGE SCALE GENOMIC DNA]</scope>
    <source>
        <strain evidence="6">ATCC 29543 / DSM 1740 / CCUG 13145 / JCM 31913 / LMG 7466 / NCTC 11488 / FDC 602W</strain>
    </source>
</reference>
<dbReference type="SMART" id="SM00086">
    <property type="entry name" value="PAC"/>
    <property type="match status" value="1"/>
</dbReference>
<feature type="domain" description="PAS" evidence="3">
    <location>
        <begin position="144"/>
        <end position="170"/>
    </location>
</feature>
<feature type="domain" description="Response regulatory" evidence="2">
    <location>
        <begin position="1"/>
        <end position="111"/>
    </location>
</feature>
<organism evidence="6">
    <name type="scientific">Wolinella succinogenes (strain ATCC 29543 / DSM 1740 / CCUG 13145 / JCM 31913 / LMG 7466 / NCTC 11488 / FDC 602W)</name>
    <name type="common">Vibrio succinogenes</name>
    <dbReference type="NCBI Taxonomy" id="273121"/>
    <lineage>
        <taxon>Bacteria</taxon>
        <taxon>Pseudomonadati</taxon>
        <taxon>Campylobacterota</taxon>
        <taxon>Epsilonproteobacteria</taxon>
        <taxon>Campylobacterales</taxon>
        <taxon>Helicobacteraceae</taxon>
        <taxon>Wolinella</taxon>
    </lineage>
</organism>
<dbReference type="Pfam" id="PF08447">
    <property type="entry name" value="PAS_3"/>
    <property type="match status" value="1"/>
</dbReference>
<dbReference type="InterPro" id="IPR052048">
    <property type="entry name" value="ST_Response_Regulator"/>
</dbReference>
<dbReference type="InterPro" id="IPR001610">
    <property type="entry name" value="PAC"/>
</dbReference>
<name>Q7M8Z1_WOLSU</name>
<dbReference type="NCBIfam" id="TIGR00229">
    <property type="entry name" value="sensory_box"/>
    <property type="match status" value="1"/>
</dbReference>
<dbReference type="PANTHER" id="PTHR43228:SF1">
    <property type="entry name" value="TWO-COMPONENT RESPONSE REGULATOR ARR22"/>
    <property type="match status" value="1"/>
</dbReference>
<keyword evidence="1" id="KW-0597">Phosphoprotein</keyword>
<dbReference type="SMART" id="SM00448">
    <property type="entry name" value="REC"/>
    <property type="match status" value="1"/>
</dbReference>
<dbReference type="InterPro" id="IPR001789">
    <property type="entry name" value="Sig_transdc_resp-reg_receiver"/>
</dbReference>